<reference evidence="3" key="1">
    <citation type="submission" date="2020-10" db="EMBL/GenBank/DDBJ databases">
        <authorList>
            <person name="Kikuchi T."/>
        </authorList>
    </citation>
    <scope>NUCLEOTIDE SEQUENCE</scope>
    <source>
        <strain evidence="3">NKZ352</strain>
    </source>
</reference>
<accession>A0A8S1GTR4</accession>
<feature type="compositionally biased region" description="Low complexity" evidence="1">
    <location>
        <begin position="230"/>
        <end position="240"/>
    </location>
</feature>
<comment type="caution">
    <text evidence="3">The sequence shown here is derived from an EMBL/GenBank/DDBJ whole genome shotgun (WGS) entry which is preliminary data.</text>
</comment>
<organism evidence="3 4">
    <name type="scientific">Caenorhabditis auriculariae</name>
    <dbReference type="NCBI Taxonomy" id="2777116"/>
    <lineage>
        <taxon>Eukaryota</taxon>
        <taxon>Metazoa</taxon>
        <taxon>Ecdysozoa</taxon>
        <taxon>Nematoda</taxon>
        <taxon>Chromadorea</taxon>
        <taxon>Rhabditida</taxon>
        <taxon>Rhabditina</taxon>
        <taxon>Rhabditomorpha</taxon>
        <taxon>Rhabditoidea</taxon>
        <taxon>Rhabditidae</taxon>
        <taxon>Peloderinae</taxon>
        <taxon>Caenorhabditis</taxon>
    </lineage>
</organism>
<feature type="signal peptide" evidence="2">
    <location>
        <begin position="1"/>
        <end position="21"/>
    </location>
</feature>
<dbReference type="AlphaFoldDB" id="A0A8S1GTR4"/>
<feature type="compositionally biased region" description="Basic and acidic residues" evidence="1">
    <location>
        <begin position="208"/>
        <end position="218"/>
    </location>
</feature>
<keyword evidence="4" id="KW-1185">Reference proteome</keyword>
<evidence type="ECO:0000256" key="2">
    <source>
        <dbReference type="SAM" id="SignalP"/>
    </source>
</evidence>
<feature type="chain" id="PRO_5035878188" evidence="2">
    <location>
        <begin position="22"/>
        <end position="406"/>
    </location>
</feature>
<dbReference type="OrthoDB" id="5876340at2759"/>
<evidence type="ECO:0000313" key="3">
    <source>
        <dbReference type="EMBL" id="CAD6187026.1"/>
    </source>
</evidence>
<sequence length="406" mass="44835">MRLVAFTSCLCFVAVGIEAQAQIFRPTQQQVSASRYPLPRRRLLRSAHAEGAKQFRDAKPVSLDRRDGAEPRLLRATGRFHRRVQSATTHEIASVALPQDWLQIVSYSYDPRNHHEKKLDEDKILSSDVVEYAKDFERTTVAVKVMDEISTTPLPSSTESFNSINSLEVPGRPQFFQQSFQEENESAELKQPPSIFTQGSILVRPAVEKSETSAEKQHLFTPPSPPSSPPTMSLLPNPLLGPPLGLQPNPIFAPNGHNTLGAANFQPTNPLAPPVINPAQGNVQSTILQPAIPQTQPQPVYPNSPTGQIQVYPGQASSSEQNVHRNLHGPRQPSGTLSGIANSTYEQLGCGFDWLTNQCKDVFNLGWCGKCHDFGNVFLHDCKCVAPLTSLSPSPPPRHPNFFWFL</sequence>
<feature type="region of interest" description="Disordered" evidence="1">
    <location>
        <begin position="208"/>
        <end position="240"/>
    </location>
</feature>
<dbReference type="Proteomes" id="UP000835052">
    <property type="component" value="Unassembled WGS sequence"/>
</dbReference>
<dbReference type="EMBL" id="CAJGYM010000005">
    <property type="protein sequence ID" value="CAD6187026.1"/>
    <property type="molecule type" value="Genomic_DNA"/>
</dbReference>
<keyword evidence="2" id="KW-0732">Signal</keyword>
<gene>
    <name evidence="3" type="ORF">CAUJ_LOCUS2945</name>
</gene>
<name>A0A8S1GTR4_9PELO</name>
<feature type="region of interest" description="Disordered" evidence="1">
    <location>
        <begin position="315"/>
        <end position="338"/>
    </location>
</feature>
<proteinExistence type="predicted"/>
<protein>
    <submittedName>
        <fullName evidence="3">Uncharacterized protein</fullName>
    </submittedName>
</protein>
<evidence type="ECO:0000313" key="4">
    <source>
        <dbReference type="Proteomes" id="UP000835052"/>
    </source>
</evidence>
<evidence type="ECO:0000256" key="1">
    <source>
        <dbReference type="SAM" id="MobiDB-lite"/>
    </source>
</evidence>